<evidence type="ECO:0000256" key="4">
    <source>
        <dbReference type="ARBA" id="ARBA00023157"/>
    </source>
</evidence>
<name>A0A336L9N3_CULSO</name>
<dbReference type="PRINTS" id="PR00821">
    <property type="entry name" value="TAGLIPASE"/>
</dbReference>
<evidence type="ECO:0000256" key="5">
    <source>
        <dbReference type="RuleBase" id="RU004262"/>
    </source>
</evidence>
<dbReference type="GO" id="GO:0016042">
    <property type="term" value="P:lipid catabolic process"/>
    <property type="evidence" value="ECO:0007669"/>
    <property type="project" value="TreeGrafter"/>
</dbReference>
<feature type="domain" description="Lipase" evidence="7">
    <location>
        <begin position="58"/>
        <end position="375"/>
    </location>
</feature>
<accession>A0A336L9N3</accession>
<proteinExistence type="inferred from homology"/>
<gene>
    <name evidence="8" type="primary">CSON006624</name>
</gene>
<feature type="signal peptide" evidence="6">
    <location>
        <begin position="1"/>
        <end position="26"/>
    </location>
</feature>
<dbReference type="GO" id="GO:0004806">
    <property type="term" value="F:triacylglycerol lipase activity"/>
    <property type="evidence" value="ECO:0007669"/>
    <property type="project" value="InterPro"/>
</dbReference>
<dbReference type="CDD" id="cd00707">
    <property type="entry name" value="Pancreat_lipase_like"/>
    <property type="match status" value="1"/>
</dbReference>
<comment type="similarity">
    <text evidence="2 5">Belongs to the AB hydrolase superfamily. Lipase family.</text>
</comment>
<keyword evidence="4" id="KW-1015">Disulfide bond</keyword>
<dbReference type="PANTHER" id="PTHR11610:SF173">
    <property type="entry name" value="LIPASE DOMAIN-CONTAINING PROTEIN-RELATED"/>
    <property type="match status" value="1"/>
</dbReference>
<evidence type="ECO:0000259" key="7">
    <source>
        <dbReference type="Pfam" id="PF00151"/>
    </source>
</evidence>
<evidence type="ECO:0000313" key="8">
    <source>
        <dbReference type="EMBL" id="SSX14149.1"/>
    </source>
</evidence>
<evidence type="ECO:0000256" key="6">
    <source>
        <dbReference type="SAM" id="SignalP"/>
    </source>
</evidence>
<comment type="subcellular location">
    <subcellularLocation>
        <location evidence="1">Secreted</location>
    </subcellularLocation>
</comment>
<protein>
    <submittedName>
        <fullName evidence="8">CSON006624 protein</fullName>
    </submittedName>
</protein>
<dbReference type="Gene3D" id="3.40.50.1820">
    <property type="entry name" value="alpha/beta hydrolase"/>
    <property type="match status" value="1"/>
</dbReference>
<dbReference type="GO" id="GO:0017171">
    <property type="term" value="F:serine hydrolase activity"/>
    <property type="evidence" value="ECO:0007669"/>
    <property type="project" value="TreeGrafter"/>
</dbReference>
<dbReference type="PANTHER" id="PTHR11610">
    <property type="entry name" value="LIPASE"/>
    <property type="match status" value="1"/>
</dbReference>
<dbReference type="OMA" id="EPWVQGH"/>
<dbReference type="Pfam" id="PF00151">
    <property type="entry name" value="Lipase"/>
    <property type="match status" value="1"/>
</dbReference>
<evidence type="ECO:0000256" key="3">
    <source>
        <dbReference type="ARBA" id="ARBA00022525"/>
    </source>
</evidence>
<dbReference type="Gene3D" id="2.60.60.20">
    <property type="entry name" value="PLAT/LH2 domain"/>
    <property type="match status" value="1"/>
</dbReference>
<dbReference type="SUPFAM" id="SSF53474">
    <property type="entry name" value="alpha/beta-Hydrolases"/>
    <property type="match status" value="1"/>
</dbReference>
<dbReference type="VEuPathDB" id="VectorBase:CSON006624"/>
<dbReference type="InterPro" id="IPR033906">
    <property type="entry name" value="Lipase_N"/>
</dbReference>
<dbReference type="EMBL" id="UFQT01002488">
    <property type="protein sequence ID" value="SSX33565.1"/>
    <property type="molecule type" value="Genomic_DNA"/>
</dbReference>
<evidence type="ECO:0000256" key="2">
    <source>
        <dbReference type="ARBA" id="ARBA00010701"/>
    </source>
</evidence>
<dbReference type="PRINTS" id="PR00823">
    <property type="entry name" value="PANCLIPASE"/>
</dbReference>
<dbReference type="ESTHER" id="culso-a0a336l9n3">
    <property type="family name" value="Pancreatic_lipase"/>
</dbReference>
<evidence type="ECO:0000313" key="9">
    <source>
        <dbReference type="EMBL" id="SSX33565.1"/>
    </source>
</evidence>
<keyword evidence="3" id="KW-0964">Secreted</keyword>
<dbReference type="AlphaFoldDB" id="A0A336L9N3"/>
<dbReference type="EMBL" id="UFQS01002488">
    <property type="protein sequence ID" value="SSX14149.1"/>
    <property type="molecule type" value="Genomic_DNA"/>
</dbReference>
<keyword evidence="6" id="KW-0732">Signal</keyword>
<dbReference type="InterPro" id="IPR000734">
    <property type="entry name" value="TAG_lipase"/>
</dbReference>
<dbReference type="FunFam" id="3.40.50.1820:FF:000033">
    <property type="entry name" value="Pancreatic triacylglycerol lipase"/>
    <property type="match status" value="1"/>
</dbReference>
<evidence type="ECO:0000256" key="1">
    <source>
        <dbReference type="ARBA" id="ARBA00004613"/>
    </source>
</evidence>
<sequence length="568" mass="63774">MLSNVASSLIAFYVLWASILINFCNAGPLDALTSWARADRIPIDVNLPWLPFENETRCYGELGCLNITRDWYHLIHRPFNVFPLPRSVINTRFILYTEKNPTEGQLLNADDDETIKKSNFNPKFPTKFIIHGFIDTPLSNWVSEMRDELITHGNLNVIVVDWAGGSLPLYTQATSNTRLVGMEIAHLIEKLRDDYELKAEDVHLIGHSLGAHTAGYVGERVPKLGRITGLDPAEPYFQGMGNAVRLDPSDALFVDVIHTDGRSFLLLEIPGYGMSQPCGHLDFYPNNGKEQPGCALSQEGAAVIPLTLIKDGIEEASRVLLACNHVRAVKLFIDSINGKCPYVAHRCPSYQHFIAGKCFKCSSGNCALMGYHSTLPITTSVTNSTSENDVIPNGNTEIVREPAAPQPGKYFLATGKEYPFCQRHYRFTIELAKPRLAESWVQGSLSAAIFSDRGAVRNMELTPKGQSARLEHGTVFQIVVTNPHDIGERIRKVELHWSHEMNVLEPRTFCIPLWCNDHLYVKSIQVETMQMPTREKRNTEYPSKLCAPKRDYAEIANRGSFSFYDCKK</sequence>
<dbReference type="InterPro" id="IPR002331">
    <property type="entry name" value="Lipase_panc"/>
</dbReference>
<reference evidence="8" key="1">
    <citation type="submission" date="2018-04" db="EMBL/GenBank/DDBJ databases">
        <authorList>
            <person name="Go L.Y."/>
            <person name="Mitchell J.A."/>
        </authorList>
    </citation>
    <scope>NUCLEOTIDE SEQUENCE</scope>
    <source>
        <tissue evidence="8">Whole organism</tissue>
    </source>
</reference>
<organism evidence="8">
    <name type="scientific">Culicoides sonorensis</name>
    <name type="common">Biting midge</name>
    <dbReference type="NCBI Taxonomy" id="179676"/>
    <lineage>
        <taxon>Eukaryota</taxon>
        <taxon>Metazoa</taxon>
        <taxon>Ecdysozoa</taxon>
        <taxon>Arthropoda</taxon>
        <taxon>Hexapoda</taxon>
        <taxon>Insecta</taxon>
        <taxon>Pterygota</taxon>
        <taxon>Neoptera</taxon>
        <taxon>Endopterygota</taxon>
        <taxon>Diptera</taxon>
        <taxon>Nematocera</taxon>
        <taxon>Chironomoidea</taxon>
        <taxon>Ceratopogonidae</taxon>
        <taxon>Ceratopogoninae</taxon>
        <taxon>Culicoides</taxon>
        <taxon>Monoculicoides</taxon>
    </lineage>
</organism>
<dbReference type="GO" id="GO:0005615">
    <property type="term" value="C:extracellular space"/>
    <property type="evidence" value="ECO:0007669"/>
    <property type="project" value="TreeGrafter"/>
</dbReference>
<feature type="chain" id="PRO_5033778224" evidence="6">
    <location>
        <begin position="27"/>
        <end position="568"/>
    </location>
</feature>
<dbReference type="InterPro" id="IPR029058">
    <property type="entry name" value="AB_hydrolase_fold"/>
</dbReference>
<dbReference type="InterPro" id="IPR013818">
    <property type="entry name" value="Lipase"/>
</dbReference>
<dbReference type="FunFam" id="2.60.60.20:FF:000028">
    <property type="entry name" value="Triacylglycerol lipase, pancreatic"/>
    <property type="match status" value="1"/>
</dbReference>
<reference evidence="9" key="2">
    <citation type="submission" date="2018-07" db="EMBL/GenBank/DDBJ databases">
        <authorList>
            <person name="Quirk P.G."/>
            <person name="Krulwich T.A."/>
        </authorList>
    </citation>
    <scope>NUCLEOTIDE SEQUENCE</scope>
</reference>